<evidence type="ECO:0000313" key="3">
    <source>
        <dbReference type="EMBL" id="KAF1990073.1"/>
    </source>
</evidence>
<feature type="region of interest" description="Disordered" evidence="1">
    <location>
        <begin position="151"/>
        <end position="177"/>
    </location>
</feature>
<gene>
    <name evidence="3" type="ORF">K402DRAFT_418158</name>
</gene>
<feature type="chain" id="PRO_5026042046" evidence="2">
    <location>
        <begin position="20"/>
        <end position="201"/>
    </location>
</feature>
<dbReference type="AlphaFoldDB" id="A0A6G1HA22"/>
<dbReference type="OrthoDB" id="5091764at2759"/>
<organism evidence="3 4">
    <name type="scientific">Aulographum hederae CBS 113979</name>
    <dbReference type="NCBI Taxonomy" id="1176131"/>
    <lineage>
        <taxon>Eukaryota</taxon>
        <taxon>Fungi</taxon>
        <taxon>Dikarya</taxon>
        <taxon>Ascomycota</taxon>
        <taxon>Pezizomycotina</taxon>
        <taxon>Dothideomycetes</taxon>
        <taxon>Pleosporomycetidae</taxon>
        <taxon>Aulographales</taxon>
        <taxon>Aulographaceae</taxon>
    </lineage>
</organism>
<protein>
    <submittedName>
        <fullName evidence="3">Uncharacterized protein</fullName>
    </submittedName>
</protein>
<sequence>MKSFTIATVLAASFSLATASSQETVRIRSFTEVTQGNYFDFSVHINELAPGVDHTVGMKVLSAHGVPLDSVSCIAFKDKNGQELGSAVFTANITANIATNPVSIGSIRCTGRTSNNSTSTFTKSFATGTAGTGTGTGTILPTNSMNSTGTGISFTPTATPTGPTTPPPGPTNTGNAAAGLRSGVGMAGAGLLAVAGYALAL</sequence>
<keyword evidence="2" id="KW-0732">Signal</keyword>
<proteinExistence type="predicted"/>
<name>A0A6G1HA22_9PEZI</name>
<dbReference type="Proteomes" id="UP000800041">
    <property type="component" value="Unassembled WGS sequence"/>
</dbReference>
<evidence type="ECO:0000256" key="1">
    <source>
        <dbReference type="SAM" id="MobiDB-lite"/>
    </source>
</evidence>
<feature type="signal peptide" evidence="2">
    <location>
        <begin position="1"/>
        <end position="19"/>
    </location>
</feature>
<evidence type="ECO:0000313" key="4">
    <source>
        <dbReference type="Proteomes" id="UP000800041"/>
    </source>
</evidence>
<reference evidence="3" key="1">
    <citation type="journal article" date="2020" name="Stud. Mycol.">
        <title>101 Dothideomycetes genomes: a test case for predicting lifestyles and emergence of pathogens.</title>
        <authorList>
            <person name="Haridas S."/>
            <person name="Albert R."/>
            <person name="Binder M."/>
            <person name="Bloem J."/>
            <person name="Labutti K."/>
            <person name="Salamov A."/>
            <person name="Andreopoulos B."/>
            <person name="Baker S."/>
            <person name="Barry K."/>
            <person name="Bills G."/>
            <person name="Bluhm B."/>
            <person name="Cannon C."/>
            <person name="Castanera R."/>
            <person name="Culley D."/>
            <person name="Daum C."/>
            <person name="Ezra D."/>
            <person name="Gonzalez J."/>
            <person name="Henrissat B."/>
            <person name="Kuo A."/>
            <person name="Liang C."/>
            <person name="Lipzen A."/>
            <person name="Lutzoni F."/>
            <person name="Magnuson J."/>
            <person name="Mondo S."/>
            <person name="Nolan M."/>
            <person name="Ohm R."/>
            <person name="Pangilinan J."/>
            <person name="Park H.-J."/>
            <person name="Ramirez L."/>
            <person name="Alfaro M."/>
            <person name="Sun H."/>
            <person name="Tritt A."/>
            <person name="Yoshinaga Y."/>
            <person name="Zwiers L.-H."/>
            <person name="Turgeon B."/>
            <person name="Goodwin S."/>
            <person name="Spatafora J."/>
            <person name="Crous P."/>
            <person name="Grigoriev I."/>
        </authorList>
    </citation>
    <scope>NUCLEOTIDE SEQUENCE</scope>
    <source>
        <strain evidence="3">CBS 113979</strain>
    </source>
</reference>
<keyword evidence="4" id="KW-1185">Reference proteome</keyword>
<accession>A0A6G1HA22</accession>
<dbReference type="EMBL" id="ML977143">
    <property type="protein sequence ID" value="KAF1990073.1"/>
    <property type="molecule type" value="Genomic_DNA"/>
</dbReference>
<evidence type="ECO:0000256" key="2">
    <source>
        <dbReference type="SAM" id="SignalP"/>
    </source>
</evidence>